<dbReference type="eggNOG" id="KOG4197">
    <property type="taxonomic scope" value="Eukaryota"/>
</dbReference>
<evidence type="ECO:0000256" key="1">
    <source>
        <dbReference type="ARBA" id="ARBA00022737"/>
    </source>
</evidence>
<dbReference type="InterPro" id="IPR002885">
    <property type="entry name" value="PPR_rpt"/>
</dbReference>
<dbReference type="PANTHER" id="PTHR47926">
    <property type="entry name" value="PENTATRICOPEPTIDE REPEAT-CONTAINING PROTEIN"/>
    <property type="match status" value="1"/>
</dbReference>
<dbReference type="PANTHER" id="PTHR47926:SF437">
    <property type="entry name" value="PENTACOTRIPEPTIDE-REPEAT REGION OF PRORP DOMAIN-CONTAINING PROTEIN"/>
    <property type="match status" value="1"/>
</dbReference>
<dbReference type="PROSITE" id="PS51375">
    <property type="entry name" value="PPR"/>
    <property type="match status" value="1"/>
</dbReference>
<evidence type="ECO:0000256" key="2">
    <source>
        <dbReference type="ARBA" id="ARBA00022946"/>
    </source>
</evidence>
<dbReference type="OMA" id="MYAIDSE"/>
<dbReference type="AlphaFoldDB" id="A0A0E0GQR0"/>
<keyword evidence="5" id="KW-1185">Reference proteome</keyword>
<dbReference type="STRING" id="4536.A0A0E0GQR0"/>
<evidence type="ECO:0000256" key="3">
    <source>
        <dbReference type="PROSITE-ProRule" id="PRU00708"/>
    </source>
</evidence>
<dbReference type="InterPro" id="IPR011990">
    <property type="entry name" value="TPR-like_helical_dom_sf"/>
</dbReference>
<dbReference type="EnsemblPlants" id="ONIVA03G27700.1">
    <property type="protein sequence ID" value="ONIVA03G27700.1"/>
    <property type="gene ID" value="ONIVA03G27700"/>
</dbReference>
<dbReference type="Pfam" id="PF13041">
    <property type="entry name" value="PPR_2"/>
    <property type="match status" value="1"/>
</dbReference>
<proteinExistence type="predicted"/>
<feature type="repeat" description="PPR" evidence="3">
    <location>
        <begin position="1"/>
        <end position="28"/>
    </location>
</feature>
<evidence type="ECO:0008006" key="6">
    <source>
        <dbReference type="Google" id="ProtNLM"/>
    </source>
</evidence>
<dbReference type="Gene3D" id="1.25.40.10">
    <property type="entry name" value="Tetratricopeptide repeat domain"/>
    <property type="match status" value="1"/>
</dbReference>
<name>A0A0E0GQR0_ORYNI</name>
<evidence type="ECO:0000313" key="5">
    <source>
        <dbReference type="Proteomes" id="UP000006591"/>
    </source>
</evidence>
<dbReference type="InterPro" id="IPR046960">
    <property type="entry name" value="PPR_At4g14850-like_plant"/>
</dbReference>
<dbReference type="Gramene" id="ONIVA03G27700.1">
    <property type="protein sequence ID" value="ONIVA03G27700.1"/>
    <property type="gene ID" value="ONIVA03G27700"/>
</dbReference>
<dbReference type="GO" id="GO:0003723">
    <property type="term" value="F:RNA binding"/>
    <property type="evidence" value="ECO:0007669"/>
    <property type="project" value="InterPro"/>
</dbReference>
<accession>A0A0E0GQR0</accession>
<dbReference type="NCBIfam" id="TIGR00756">
    <property type="entry name" value="PPR"/>
    <property type="match status" value="1"/>
</dbReference>
<reference evidence="4" key="2">
    <citation type="submission" date="2018-04" db="EMBL/GenBank/DDBJ databases">
        <title>OnivRS2 (Oryza nivara Reference Sequence Version 2).</title>
        <authorList>
            <person name="Zhang J."/>
            <person name="Kudrna D."/>
            <person name="Lee S."/>
            <person name="Talag J."/>
            <person name="Rajasekar S."/>
            <person name="Welchert J."/>
            <person name="Hsing Y.-I."/>
            <person name="Wing R.A."/>
        </authorList>
    </citation>
    <scope>NUCLEOTIDE SEQUENCE [LARGE SCALE GENOMIC DNA]</scope>
    <source>
        <strain evidence="4">SL10</strain>
    </source>
</reference>
<organism evidence="4">
    <name type="scientific">Oryza nivara</name>
    <name type="common">Indian wild rice</name>
    <name type="synonym">Oryza sativa f. spontanea</name>
    <dbReference type="NCBI Taxonomy" id="4536"/>
    <lineage>
        <taxon>Eukaryota</taxon>
        <taxon>Viridiplantae</taxon>
        <taxon>Streptophyta</taxon>
        <taxon>Embryophyta</taxon>
        <taxon>Tracheophyta</taxon>
        <taxon>Spermatophyta</taxon>
        <taxon>Magnoliopsida</taxon>
        <taxon>Liliopsida</taxon>
        <taxon>Poales</taxon>
        <taxon>Poaceae</taxon>
        <taxon>BOP clade</taxon>
        <taxon>Oryzoideae</taxon>
        <taxon>Oryzeae</taxon>
        <taxon>Oryzinae</taxon>
        <taxon>Oryza</taxon>
    </lineage>
</organism>
<dbReference type="InterPro" id="IPR046848">
    <property type="entry name" value="E_motif"/>
</dbReference>
<dbReference type="FunFam" id="1.25.40.10:FF:000469">
    <property type="entry name" value="Pentatricopeptide repeat-containing protein"/>
    <property type="match status" value="1"/>
</dbReference>
<sequence length="182" mass="19931">MILGLSMHGRGEDALSLFAGMQRAGVTPNEVTFLGILTACYHAGLGLQQLDAMPEPCIKHHGCVVDMLDRAGRLDEAEELVAAMPAHPDALIWGSRLVACRTHGDVERAERVMRRRTTDANADAGDYVLMSNTYTSNGRHGEAVKVRRQMRRNEIDKVPGCSLIEIDGVVHEFKAIPANSIR</sequence>
<dbReference type="Pfam" id="PF20431">
    <property type="entry name" value="E_motif"/>
    <property type="match status" value="1"/>
</dbReference>
<reference evidence="4" key="1">
    <citation type="submission" date="2015-04" db="UniProtKB">
        <authorList>
            <consortium name="EnsemblPlants"/>
        </authorList>
    </citation>
    <scope>IDENTIFICATION</scope>
    <source>
        <strain evidence="4">SL10</strain>
    </source>
</reference>
<protein>
    <recommendedName>
        <fullName evidence="6">DYW domain-containing protein</fullName>
    </recommendedName>
</protein>
<dbReference type="Proteomes" id="UP000006591">
    <property type="component" value="Chromosome 3"/>
</dbReference>
<evidence type="ECO:0000313" key="4">
    <source>
        <dbReference type="EnsemblPlants" id="ONIVA03G27700.1"/>
    </source>
</evidence>
<keyword evidence="2" id="KW-0809">Transit peptide</keyword>
<dbReference type="GO" id="GO:0009451">
    <property type="term" value="P:RNA modification"/>
    <property type="evidence" value="ECO:0007669"/>
    <property type="project" value="InterPro"/>
</dbReference>
<dbReference type="HOGENOM" id="CLU_002706_0_0_1"/>
<keyword evidence="1" id="KW-0677">Repeat</keyword>